<reference evidence="4 5" key="1">
    <citation type="submission" date="2016-10" db="EMBL/GenBank/DDBJ databases">
        <title>The genome sequence of Colletotrichum fioriniae PJ7.</title>
        <authorList>
            <person name="Baroncelli R."/>
        </authorList>
    </citation>
    <scope>NUCLEOTIDE SEQUENCE [LARGE SCALE GENOMIC DNA]</scope>
    <source>
        <strain evidence="4 5">IMI 309622</strain>
    </source>
</reference>
<keyword evidence="2 3" id="KW-0040">ANK repeat</keyword>
<dbReference type="RefSeq" id="XP_060309154.1">
    <property type="nucleotide sequence ID" value="XM_060460211.1"/>
</dbReference>
<name>A0AAI9YNU2_9PEZI</name>
<dbReference type="InterPro" id="IPR002110">
    <property type="entry name" value="Ankyrin_rpt"/>
</dbReference>
<dbReference type="GeneID" id="85343758"/>
<evidence type="ECO:0000256" key="1">
    <source>
        <dbReference type="ARBA" id="ARBA00022737"/>
    </source>
</evidence>
<sequence>MIVGVVHQASANGRSDILRVLLKAGFDVNLRDYSGETALHCAAAFGHNDVVEILLQQKGVMLDVRDDKRRTPLHCAAGNGNLEIIRLLLQHEVESTAKDESHRNALHFAATRGHYEVIDELLRHNQALDVDARDVNNVTPLHLAAGYGSVKSVELLLERKADADVSDNNERAVLTYAIDGLQHADKAGKRGRYEDVISLLLPKTGLEVCKRVACPKAVKGVCNHDSLRQIVCRFVACKSG</sequence>
<dbReference type="Pfam" id="PF00023">
    <property type="entry name" value="Ank"/>
    <property type="match status" value="1"/>
</dbReference>
<feature type="repeat" description="ANK" evidence="3">
    <location>
        <begin position="6"/>
        <end position="33"/>
    </location>
</feature>
<dbReference type="Pfam" id="PF13637">
    <property type="entry name" value="Ank_4"/>
    <property type="match status" value="1"/>
</dbReference>
<dbReference type="SUPFAM" id="SSF48403">
    <property type="entry name" value="Ankyrin repeat"/>
    <property type="match status" value="1"/>
</dbReference>
<feature type="repeat" description="ANK" evidence="3">
    <location>
        <begin position="101"/>
        <end position="133"/>
    </location>
</feature>
<evidence type="ECO:0000313" key="5">
    <source>
        <dbReference type="Proteomes" id="UP001240678"/>
    </source>
</evidence>
<gene>
    <name evidence="4" type="ORF">CCOS01_12061</name>
</gene>
<feature type="repeat" description="ANK" evidence="3">
    <location>
        <begin position="136"/>
        <end position="168"/>
    </location>
</feature>
<accession>A0AAI9YNU2</accession>
<dbReference type="Pfam" id="PF12796">
    <property type="entry name" value="Ank_2"/>
    <property type="match status" value="1"/>
</dbReference>
<dbReference type="Proteomes" id="UP001240678">
    <property type="component" value="Unassembled WGS sequence"/>
</dbReference>
<keyword evidence="1" id="KW-0677">Repeat</keyword>
<dbReference type="PROSITE" id="PS50088">
    <property type="entry name" value="ANK_REPEAT"/>
    <property type="match status" value="5"/>
</dbReference>
<dbReference type="EMBL" id="MOOE01000014">
    <property type="protein sequence ID" value="KAK1517804.1"/>
    <property type="molecule type" value="Genomic_DNA"/>
</dbReference>
<protein>
    <recommendedName>
        <fullName evidence="6">Ankyrin repeat protein</fullName>
    </recommendedName>
</protein>
<feature type="repeat" description="ANK" evidence="3">
    <location>
        <begin position="68"/>
        <end position="100"/>
    </location>
</feature>
<keyword evidence="5" id="KW-1185">Reference proteome</keyword>
<dbReference type="PRINTS" id="PR01415">
    <property type="entry name" value="ANKYRIN"/>
</dbReference>
<evidence type="ECO:0008006" key="6">
    <source>
        <dbReference type="Google" id="ProtNLM"/>
    </source>
</evidence>
<organism evidence="4 5">
    <name type="scientific">Colletotrichum costaricense</name>
    <dbReference type="NCBI Taxonomy" id="1209916"/>
    <lineage>
        <taxon>Eukaryota</taxon>
        <taxon>Fungi</taxon>
        <taxon>Dikarya</taxon>
        <taxon>Ascomycota</taxon>
        <taxon>Pezizomycotina</taxon>
        <taxon>Sordariomycetes</taxon>
        <taxon>Hypocreomycetidae</taxon>
        <taxon>Glomerellales</taxon>
        <taxon>Glomerellaceae</taxon>
        <taxon>Colletotrichum</taxon>
        <taxon>Colletotrichum acutatum species complex</taxon>
    </lineage>
</organism>
<feature type="repeat" description="ANK" evidence="3">
    <location>
        <begin position="34"/>
        <end position="67"/>
    </location>
</feature>
<dbReference type="SMART" id="SM00248">
    <property type="entry name" value="ANK"/>
    <property type="match status" value="5"/>
</dbReference>
<proteinExistence type="predicted"/>
<evidence type="ECO:0000256" key="2">
    <source>
        <dbReference type="ARBA" id="ARBA00023043"/>
    </source>
</evidence>
<evidence type="ECO:0000256" key="3">
    <source>
        <dbReference type="PROSITE-ProRule" id="PRU00023"/>
    </source>
</evidence>
<dbReference type="PANTHER" id="PTHR24171">
    <property type="entry name" value="ANKYRIN REPEAT DOMAIN-CONTAINING PROTEIN 39-RELATED"/>
    <property type="match status" value="1"/>
</dbReference>
<comment type="caution">
    <text evidence="4">The sequence shown here is derived from an EMBL/GenBank/DDBJ whole genome shotgun (WGS) entry which is preliminary data.</text>
</comment>
<dbReference type="PROSITE" id="PS50297">
    <property type="entry name" value="ANK_REP_REGION"/>
    <property type="match status" value="4"/>
</dbReference>
<evidence type="ECO:0000313" key="4">
    <source>
        <dbReference type="EMBL" id="KAK1517804.1"/>
    </source>
</evidence>
<dbReference type="InterPro" id="IPR036770">
    <property type="entry name" value="Ankyrin_rpt-contain_sf"/>
</dbReference>
<dbReference type="Gene3D" id="1.25.40.20">
    <property type="entry name" value="Ankyrin repeat-containing domain"/>
    <property type="match status" value="3"/>
</dbReference>
<dbReference type="AlphaFoldDB" id="A0AAI9YNU2"/>